<dbReference type="GO" id="GO:0006357">
    <property type="term" value="P:regulation of transcription by RNA polymerase II"/>
    <property type="evidence" value="ECO:0007669"/>
    <property type="project" value="TreeGrafter"/>
</dbReference>
<dbReference type="SUPFAM" id="SSF53067">
    <property type="entry name" value="Actin-like ATPase domain"/>
    <property type="match status" value="2"/>
</dbReference>
<proteinExistence type="predicted"/>
<dbReference type="InterPro" id="IPR050273">
    <property type="entry name" value="GppA/Ppx_hydrolase"/>
</dbReference>
<keyword evidence="1" id="KW-0378">Hydrolase</keyword>
<comment type="caution">
    <text evidence="4">The sequence shown here is derived from an EMBL/GenBank/DDBJ whole genome shotgun (WGS) entry which is preliminary data.</text>
</comment>
<evidence type="ECO:0000256" key="1">
    <source>
        <dbReference type="ARBA" id="ARBA00022801"/>
    </source>
</evidence>
<dbReference type="InterPro" id="IPR048950">
    <property type="entry name" value="Ppx_GppA_C"/>
</dbReference>
<protein>
    <submittedName>
        <fullName evidence="4">Ppx/GppA family phosphatase</fullName>
    </submittedName>
</protein>
<dbReference type="AlphaFoldDB" id="A0A9Q4KVR9"/>
<dbReference type="InterPro" id="IPR003695">
    <property type="entry name" value="Ppx_GppA_N"/>
</dbReference>
<feature type="domain" description="Ppx/GppA phosphatase C-terminal" evidence="3">
    <location>
        <begin position="328"/>
        <end position="498"/>
    </location>
</feature>
<dbReference type="Gene3D" id="3.30.420.40">
    <property type="match status" value="1"/>
</dbReference>
<dbReference type="GO" id="GO:0016787">
    <property type="term" value="F:hydrolase activity"/>
    <property type="evidence" value="ECO:0007669"/>
    <property type="project" value="UniProtKB-KW"/>
</dbReference>
<dbReference type="Gene3D" id="1.10.3210.10">
    <property type="entry name" value="Hypothetical protein af1432"/>
    <property type="match status" value="1"/>
</dbReference>
<accession>A0A9Q4KVR9</accession>
<dbReference type="EMBL" id="JAKELO010000002">
    <property type="protein sequence ID" value="MDE4908580.1"/>
    <property type="molecule type" value="Genomic_DNA"/>
</dbReference>
<keyword evidence="5" id="KW-1185">Reference proteome</keyword>
<name>A0A9Q4KVR9_9EURY</name>
<evidence type="ECO:0000259" key="2">
    <source>
        <dbReference type="Pfam" id="PF02541"/>
    </source>
</evidence>
<dbReference type="InterPro" id="IPR043129">
    <property type="entry name" value="ATPase_NBD"/>
</dbReference>
<evidence type="ECO:0000313" key="4">
    <source>
        <dbReference type="EMBL" id="MDE4908580.1"/>
    </source>
</evidence>
<organism evidence="4 5">
    <name type="scientific">Methanogenium marinum</name>
    <dbReference type="NCBI Taxonomy" id="348610"/>
    <lineage>
        <taxon>Archaea</taxon>
        <taxon>Methanobacteriati</taxon>
        <taxon>Methanobacteriota</taxon>
        <taxon>Stenosarchaea group</taxon>
        <taxon>Methanomicrobia</taxon>
        <taxon>Methanomicrobiales</taxon>
        <taxon>Methanomicrobiaceae</taxon>
        <taxon>Methanogenium</taxon>
    </lineage>
</organism>
<gene>
    <name evidence="4" type="ORF">L0665_08175</name>
</gene>
<dbReference type="Pfam" id="PF21447">
    <property type="entry name" value="Ppx-GppA_III"/>
    <property type="match status" value="1"/>
</dbReference>
<dbReference type="Proteomes" id="UP001143747">
    <property type="component" value="Unassembled WGS sequence"/>
</dbReference>
<dbReference type="Pfam" id="PF02541">
    <property type="entry name" value="Ppx-GppA"/>
    <property type="match status" value="1"/>
</dbReference>
<dbReference type="InterPro" id="IPR030673">
    <property type="entry name" value="PyroPPase_GppA_Ppx"/>
</dbReference>
<sequence length="524" mass="58294">MDEPELEKIIAFLDLGTNSVRLLVVRLNTNYSYTILTQQKEQIRLGEGGFTDGLLTPEAVERTVNICGKLVSLARGFGATDIIGVATSATRDARNRGMFLQRLFDEADIEVKVISGEEEARLIYLGVAGGIELTDRRALFIDIGGGSTEVSVGDARNCYLLKSHKLGAIRLKNLFFPNGADSPVEPERYAEICTYIGDTMDHTIQKVKKEQIDLSIGSSGTIENLQQIAHNLYHRDEKRQVMPILLLKDLKRLTSTLCLLPLAERRHLPGINPERADIIIAGAAILETIMEEMGIQEIQVSDQSLGNGLLADYLSNIPGFPDAEESSVRRRSVTQLGRACQIDEIHAETVTRLALALFDSAKKTGLHTFGASERELLDYAAFLHDVGNFISFSGHHNHSRYIISHAPLPGFDRHEIAIIANICRYHRKKIPKNHDNVMQDLDPMAKSIVKVLSTLLRIAEHLDRSHLGLVKKAVFTPADKYTIQLEITCRGDCSLERWAVEADTKAFSKVFRRDILVSVTSTED</sequence>
<dbReference type="PIRSF" id="PIRSF001267">
    <property type="entry name" value="Pyrophosphatase_GppA_Ppx"/>
    <property type="match status" value="1"/>
</dbReference>
<dbReference type="CDD" id="cd24006">
    <property type="entry name" value="ASKHA_NBD_PPX_GppA"/>
    <property type="match status" value="1"/>
</dbReference>
<evidence type="ECO:0000259" key="3">
    <source>
        <dbReference type="Pfam" id="PF21447"/>
    </source>
</evidence>
<dbReference type="CDD" id="cd00077">
    <property type="entry name" value="HDc"/>
    <property type="match status" value="1"/>
</dbReference>
<reference evidence="4" key="1">
    <citation type="submission" date="2022-01" db="EMBL/GenBank/DDBJ databases">
        <title>Draft genome of Methanogenium marinum DSM 15558.</title>
        <authorList>
            <person name="Chen S.-C."/>
            <person name="You Y.-T."/>
        </authorList>
    </citation>
    <scope>NUCLEOTIDE SEQUENCE</scope>
    <source>
        <strain evidence="4">DSM 15558</strain>
    </source>
</reference>
<dbReference type="SUPFAM" id="SSF109604">
    <property type="entry name" value="HD-domain/PDEase-like"/>
    <property type="match status" value="1"/>
</dbReference>
<dbReference type="RefSeq" id="WP_274925204.1">
    <property type="nucleotide sequence ID" value="NZ_JAKELO010000002.1"/>
</dbReference>
<evidence type="ECO:0000313" key="5">
    <source>
        <dbReference type="Proteomes" id="UP001143747"/>
    </source>
</evidence>
<dbReference type="InterPro" id="IPR003607">
    <property type="entry name" value="HD/PDEase_dom"/>
</dbReference>
<dbReference type="PANTHER" id="PTHR30005:SF0">
    <property type="entry name" value="RETROGRADE REGULATION PROTEIN 2"/>
    <property type="match status" value="1"/>
</dbReference>
<dbReference type="PANTHER" id="PTHR30005">
    <property type="entry name" value="EXOPOLYPHOSPHATASE"/>
    <property type="match status" value="1"/>
</dbReference>
<dbReference type="Gene3D" id="3.30.420.150">
    <property type="entry name" value="Exopolyphosphatase. Domain 2"/>
    <property type="match status" value="1"/>
</dbReference>
<feature type="domain" description="Ppx/GppA phosphatase N-terminal" evidence="2">
    <location>
        <begin position="29"/>
        <end position="315"/>
    </location>
</feature>